<comment type="similarity">
    <text evidence="1">Belongs to the NAD(P)-dependent epimerase/dehydratase family.</text>
</comment>
<evidence type="ECO:0000313" key="5">
    <source>
        <dbReference type="Proteomes" id="UP000240880"/>
    </source>
</evidence>
<dbReference type="InterPro" id="IPR053578">
    <property type="entry name" value="UDP-sulfoquinovose_synthase"/>
</dbReference>
<feature type="domain" description="NAD-dependent epimerase/dehydratase" evidence="3">
    <location>
        <begin position="5"/>
        <end position="290"/>
    </location>
</feature>
<gene>
    <name evidence="4" type="ORF">B9Q01_01445</name>
</gene>
<dbReference type="InterPro" id="IPR036291">
    <property type="entry name" value="NAD(P)-bd_dom_sf"/>
</dbReference>
<evidence type="ECO:0000256" key="2">
    <source>
        <dbReference type="SAM" id="Coils"/>
    </source>
</evidence>
<evidence type="ECO:0000313" key="4">
    <source>
        <dbReference type="EMBL" id="PSN84375.1"/>
    </source>
</evidence>
<dbReference type="Pfam" id="PF01370">
    <property type="entry name" value="Epimerase"/>
    <property type="match status" value="1"/>
</dbReference>
<protein>
    <submittedName>
        <fullName evidence="4">NAD-dependent dehydratase</fullName>
    </submittedName>
</protein>
<proteinExistence type="inferred from homology"/>
<organism evidence="4 5">
    <name type="scientific">Candidatus Marsarchaeota G1 archaeon OSP_D</name>
    <dbReference type="NCBI Taxonomy" id="1978155"/>
    <lineage>
        <taxon>Archaea</taxon>
        <taxon>Candidatus Marsarchaeota</taxon>
        <taxon>Candidatus Marsarchaeota group 1</taxon>
    </lineage>
</organism>
<dbReference type="NCBIfam" id="NF041015">
    <property type="entry name" value="UDPsulfquin_syn"/>
    <property type="match status" value="1"/>
</dbReference>
<feature type="coiled-coil region" evidence="2">
    <location>
        <begin position="348"/>
        <end position="375"/>
    </location>
</feature>
<sequence>MIVAIGGIDGYIGWALALHLAVRGHKVVGIDNFITRKRVEEVGSWSATPILTMQERIKAAKEVLGVDIQFVEGDLVNYSVVRSFFEKYKPDAFVHLAEQRSAPYSMIDVYHAVETQTQNIVSSLNIVYAMKEVSPHTHLVKMGTMGEYGTPNIDIPEGFFEVEYHGRKDYLPFPRMASSWYHWSKVHDSGNMMFANKIWGLKISDVMQGVVYGTRTNEIVDERLHTRFDFDEVWGTALNRFCVQTVLGLPMTVYGKGGQTRGFISLTDSVQCLRLIIENPPDKGEYRVFNQFDEPYSVLELAQKVYKVGKEMGFEPAIAHVPNPRVEAESHYYNPEHEKLKALGFKRTRELEEELRNMLRDLSRYKNRLEAKKDVIFPRTDWRRARNPVR</sequence>
<accession>A0A2R6ADD1</accession>
<dbReference type="Gene3D" id="3.90.25.10">
    <property type="entry name" value="UDP-galactose 4-epimerase, domain 1"/>
    <property type="match status" value="1"/>
</dbReference>
<comment type="caution">
    <text evidence="4">The sequence shown here is derived from an EMBL/GenBank/DDBJ whole genome shotgun (WGS) entry which is preliminary data.</text>
</comment>
<dbReference type="AlphaFoldDB" id="A0A2R6ADD1"/>
<keyword evidence="2" id="KW-0175">Coiled coil</keyword>
<reference evidence="4 5" key="1">
    <citation type="submission" date="2017-04" db="EMBL/GenBank/DDBJ databases">
        <title>Novel microbial lineages endemic to geothermal iron-oxide mats fill important gaps in the evolutionary history of Archaea.</title>
        <authorList>
            <person name="Jay Z.J."/>
            <person name="Beam J.P."/>
            <person name="Dlakic M."/>
            <person name="Rusch D.B."/>
            <person name="Kozubal M.A."/>
            <person name="Inskeep W.P."/>
        </authorList>
    </citation>
    <scope>NUCLEOTIDE SEQUENCE [LARGE SCALE GENOMIC DNA]</scope>
    <source>
        <strain evidence="4">OSP_D</strain>
    </source>
</reference>
<dbReference type="EMBL" id="NEXC01000004">
    <property type="protein sequence ID" value="PSN84375.1"/>
    <property type="molecule type" value="Genomic_DNA"/>
</dbReference>
<evidence type="ECO:0000259" key="3">
    <source>
        <dbReference type="Pfam" id="PF01370"/>
    </source>
</evidence>
<name>A0A2R6ADD1_9ARCH</name>
<dbReference type="PANTHER" id="PTHR43000">
    <property type="entry name" value="DTDP-D-GLUCOSE 4,6-DEHYDRATASE-RELATED"/>
    <property type="match status" value="1"/>
</dbReference>
<evidence type="ECO:0000256" key="1">
    <source>
        <dbReference type="ARBA" id="ARBA00007637"/>
    </source>
</evidence>
<dbReference type="Gene3D" id="3.40.50.720">
    <property type="entry name" value="NAD(P)-binding Rossmann-like Domain"/>
    <property type="match status" value="1"/>
</dbReference>
<dbReference type="Proteomes" id="UP000240880">
    <property type="component" value="Unassembled WGS sequence"/>
</dbReference>
<dbReference type="SUPFAM" id="SSF51735">
    <property type="entry name" value="NAD(P)-binding Rossmann-fold domains"/>
    <property type="match status" value="1"/>
</dbReference>
<dbReference type="InterPro" id="IPR001509">
    <property type="entry name" value="Epimerase_deHydtase"/>
</dbReference>